<dbReference type="Proteomes" id="UP001367676">
    <property type="component" value="Unassembled WGS sequence"/>
</dbReference>
<dbReference type="AlphaFoldDB" id="A0AAN9T4T6"/>
<feature type="repeat" description="WD" evidence="4">
    <location>
        <begin position="229"/>
        <end position="260"/>
    </location>
</feature>
<dbReference type="PROSITE" id="PS50294">
    <property type="entry name" value="WD_REPEATS_REGION"/>
    <property type="match status" value="1"/>
</dbReference>
<keyword evidence="3" id="KW-0677">Repeat</keyword>
<dbReference type="InterPro" id="IPR036322">
    <property type="entry name" value="WD40_repeat_dom_sf"/>
</dbReference>
<dbReference type="InterPro" id="IPR015943">
    <property type="entry name" value="WD40/YVTN_repeat-like_dom_sf"/>
</dbReference>
<dbReference type="PROSITE" id="PS50082">
    <property type="entry name" value="WD_REPEATS_2"/>
    <property type="match status" value="3"/>
</dbReference>
<comment type="caution">
    <text evidence="5">The sequence shown here is derived from an EMBL/GenBank/DDBJ whole genome shotgun (WGS) entry which is preliminary data.</text>
</comment>
<dbReference type="GO" id="GO:0005737">
    <property type="term" value="C:cytoplasm"/>
    <property type="evidence" value="ECO:0007669"/>
    <property type="project" value="TreeGrafter"/>
</dbReference>
<evidence type="ECO:0000256" key="2">
    <source>
        <dbReference type="ARBA" id="ARBA00022574"/>
    </source>
</evidence>
<protein>
    <submittedName>
        <fullName evidence="5">Uncharacterized protein</fullName>
    </submittedName>
</protein>
<feature type="repeat" description="WD" evidence="4">
    <location>
        <begin position="188"/>
        <end position="228"/>
    </location>
</feature>
<sequence length="694" mass="79534">MYELSTSFVAHTADIVGLAVNVDDSIITCSKDKTIKTWKYNESTKKFFEAEIFYSTSNLLCKFPTCVCILLPTDLFECGLIVTGDNDNRIFVYEPNNPIPIRHTRAHSNTVSKITGSPEPNVFLSASWDTTVKIWMVCGESLECLRTIQSHSVSVWAVLQMKRKFILTGSADKLIRIFDVDGNLMNTLNGHEDCVRDLVEINDEQILSCSNDSTVRRWSVDSGKCLEILTGHPNYVYSVRMVNDLIVSSGEDKCLLLWSLGKPVQTITLPARSIWTVDVMSNNDIVVGSSDGVVRVFTASKNRRADEKTLLNFTEECSNQYPMKVTMGRRKFSRLPGPNILSNPGDKEGQKVFVRLIRESKKVNCFSWSLTEKKWKNVGLVDVDFTPLVASNFKCEAKTSVKNMNSRNDLQIWIRSFAELSKCVYWRFNTKRYGSGGSKYSEFYRCQHRYSTKMNGRKVRTRNKGTNCKSTINGMLIHDSIENSYYAKININFCHNHPIHEISKHKRPTPEVRDKFRLMCHDGLTPAKALQAYRKRLELESPEMFSSLLLDRSVLPDYDWVRHFFRKVRAEISSVSEKVADETQELEQSTCSPDERTETEDTDAIYEYVQCDEIKTEKFVSKVCERPDEDGAHIIQEIVNEFGLFLGKLEEDPSYYREGIQSMSYELKKLGESTAEARLLAMCSFNKRFDHTKR</sequence>
<dbReference type="CDD" id="cd00200">
    <property type="entry name" value="WD40"/>
    <property type="match status" value="1"/>
</dbReference>
<feature type="repeat" description="WD" evidence="4">
    <location>
        <begin position="104"/>
        <end position="135"/>
    </location>
</feature>
<dbReference type="PANTHER" id="PTHR19849">
    <property type="entry name" value="PHOSPHOLIPASE A-2-ACTIVATING PROTEIN"/>
    <property type="match status" value="1"/>
</dbReference>
<dbReference type="SMART" id="SM00320">
    <property type="entry name" value="WD40"/>
    <property type="match status" value="7"/>
</dbReference>
<dbReference type="GO" id="GO:0010992">
    <property type="term" value="P:ubiquitin recycling"/>
    <property type="evidence" value="ECO:0007669"/>
    <property type="project" value="TreeGrafter"/>
</dbReference>
<evidence type="ECO:0000256" key="1">
    <source>
        <dbReference type="ARBA" id="ARBA00022490"/>
    </source>
</evidence>
<keyword evidence="2 4" id="KW-0853">WD repeat</keyword>
<reference evidence="5 6" key="1">
    <citation type="submission" date="2024-03" db="EMBL/GenBank/DDBJ databases">
        <title>Adaptation during the transition from Ophiocordyceps entomopathogen to insect associate is accompanied by gene loss and intensified selection.</title>
        <authorList>
            <person name="Ward C.M."/>
            <person name="Onetto C.A."/>
            <person name="Borneman A.R."/>
        </authorList>
    </citation>
    <scope>NUCLEOTIDE SEQUENCE [LARGE SCALE GENOMIC DNA]</scope>
    <source>
        <strain evidence="5">AWRI1</strain>
        <tissue evidence="5">Single Adult Female</tissue>
    </source>
</reference>
<evidence type="ECO:0000313" key="5">
    <source>
        <dbReference type="EMBL" id="KAK7571852.1"/>
    </source>
</evidence>
<dbReference type="Pfam" id="PF00400">
    <property type="entry name" value="WD40"/>
    <property type="match status" value="6"/>
</dbReference>
<dbReference type="EMBL" id="JBBCAQ010000038">
    <property type="protein sequence ID" value="KAK7571852.1"/>
    <property type="molecule type" value="Genomic_DNA"/>
</dbReference>
<evidence type="ECO:0000313" key="6">
    <source>
        <dbReference type="Proteomes" id="UP001367676"/>
    </source>
</evidence>
<dbReference type="GO" id="GO:0043130">
    <property type="term" value="F:ubiquitin binding"/>
    <property type="evidence" value="ECO:0007669"/>
    <property type="project" value="TreeGrafter"/>
</dbReference>
<dbReference type="SUPFAM" id="SSF50978">
    <property type="entry name" value="WD40 repeat-like"/>
    <property type="match status" value="1"/>
</dbReference>
<dbReference type="GO" id="GO:0043161">
    <property type="term" value="P:proteasome-mediated ubiquitin-dependent protein catabolic process"/>
    <property type="evidence" value="ECO:0007669"/>
    <property type="project" value="TreeGrafter"/>
</dbReference>
<dbReference type="InterPro" id="IPR001680">
    <property type="entry name" value="WD40_rpt"/>
</dbReference>
<keyword evidence="6" id="KW-1185">Reference proteome</keyword>
<gene>
    <name evidence="5" type="ORF">V9T40_014324</name>
</gene>
<dbReference type="PANTHER" id="PTHR19849:SF0">
    <property type="entry name" value="PHOSPHOLIPASE A-2-ACTIVATING PROTEIN"/>
    <property type="match status" value="1"/>
</dbReference>
<evidence type="ECO:0000256" key="4">
    <source>
        <dbReference type="PROSITE-ProRule" id="PRU00221"/>
    </source>
</evidence>
<keyword evidence="1" id="KW-0963">Cytoplasm</keyword>
<dbReference type="Gene3D" id="2.130.10.10">
    <property type="entry name" value="YVTN repeat-like/Quinoprotein amine dehydrogenase"/>
    <property type="match status" value="1"/>
</dbReference>
<organism evidence="5 6">
    <name type="scientific">Parthenolecanium corni</name>
    <dbReference type="NCBI Taxonomy" id="536013"/>
    <lineage>
        <taxon>Eukaryota</taxon>
        <taxon>Metazoa</taxon>
        <taxon>Ecdysozoa</taxon>
        <taxon>Arthropoda</taxon>
        <taxon>Hexapoda</taxon>
        <taxon>Insecta</taxon>
        <taxon>Pterygota</taxon>
        <taxon>Neoptera</taxon>
        <taxon>Paraneoptera</taxon>
        <taxon>Hemiptera</taxon>
        <taxon>Sternorrhyncha</taxon>
        <taxon>Coccoidea</taxon>
        <taxon>Coccidae</taxon>
        <taxon>Parthenolecanium</taxon>
    </lineage>
</organism>
<name>A0AAN9T4T6_9HEMI</name>
<dbReference type="GO" id="GO:0005634">
    <property type="term" value="C:nucleus"/>
    <property type="evidence" value="ECO:0007669"/>
    <property type="project" value="TreeGrafter"/>
</dbReference>
<proteinExistence type="predicted"/>
<evidence type="ECO:0000256" key="3">
    <source>
        <dbReference type="ARBA" id="ARBA00022737"/>
    </source>
</evidence>
<accession>A0AAN9T4T6</accession>